<dbReference type="AlphaFoldDB" id="A0A1H9X917"/>
<accession>A0A1H9X917</accession>
<evidence type="ECO:0000313" key="1">
    <source>
        <dbReference type="EMBL" id="SES42688.1"/>
    </source>
</evidence>
<dbReference type="STRING" id="155974.SAMN04487818_113173"/>
<gene>
    <name evidence="1" type="ORF">SAMN04487818_113173</name>
</gene>
<proteinExistence type="predicted"/>
<keyword evidence="2" id="KW-1185">Reference proteome</keyword>
<dbReference type="Proteomes" id="UP000199051">
    <property type="component" value="Unassembled WGS sequence"/>
</dbReference>
<dbReference type="EMBL" id="FOGI01000013">
    <property type="protein sequence ID" value="SES42688.1"/>
    <property type="molecule type" value="Genomic_DNA"/>
</dbReference>
<evidence type="ECO:0000313" key="2">
    <source>
        <dbReference type="Proteomes" id="UP000199051"/>
    </source>
</evidence>
<organism evidence="1 2">
    <name type="scientific">Actinokineospora terrae</name>
    <dbReference type="NCBI Taxonomy" id="155974"/>
    <lineage>
        <taxon>Bacteria</taxon>
        <taxon>Bacillati</taxon>
        <taxon>Actinomycetota</taxon>
        <taxon>Actinomycetes</taxon>
        <taxon>Pseudonocardiales</taxon>
        <taxon>Pseudonocardiaceae</taxon>
        <taxon>Actinokineospora</taxon>
    </lineage>
</organism>
<dbReference type="RefSeq" id="WP_143073675.1">
    <property type="nucleotide sequence ID" value="NZ_FOGI01000013.1"/>
</dbReference>
<reference evidence="2" key="1">
    <citation type="submission" date="2016-10" db="EMBL/GenBank/DDBJ databases">
        <authorList>
            <person name="Varghese N."/>
            <person name="Submissions S."/>
        </authorList>
    </citation>
    <scope>NUCLEOTIDE SEQUENCE [LARGE SCALE GENOMIC DNA]</scope>
    <source>
        <strain evidence="2">DSM 44260</strain>
    </source>
</reference>
<protein>
    <submittedName>
        <fullName evidence="1">Uncharacterized protein</fullName>
    </submittedName>
</protein>
<sequence length="136" mass="14564">MEFVGIEPLGEIGQIDVVLDELGEVDLRNDGAVVGIRFLARARALSVVVDFSIRGRAVSLEFADAEVIRAEPDLPMTVDPIHGHALLVGLRAWTAPGGRRGCTVDTTMMSIDLYPTRVIATVDQGTGVSPGWPSPR</sequence>
<name>A0A1H9X917_9PSEU</name>